<reference evidence="8" key="1">
    <citation type="submission" date="2018-07" db="EMBL/GenBank/DDBJ databases">
        <title>Comparative genomics of catfishes provides insights into carnivory and benthic adaptation.</title>
        <authorList>
            <person name="Zhang Y."/>
            <person name="Wang D."/>
            <person name="Peng Z."/>
            <person name="Zheng S."/>
            <person name="Shao F."/>
            <person name="Tao W."/>
        </authorList>
    </citation>
    <scope>NUCLEOTIDE SEQUENCE</scope>
    <source>
        <strain evidence="8">Chongqing</strain>
    </source>
</reference>
<evidence type="ECO:0000256" key="3">
    <source>
        <dbReference type="ARBA" id="ARBA00022771"/>
    </source>
</evidence>
<keyword evidence="1" id="KW-0479">Metal-binding</keyword>
<dbReference type="EMBL" id="MU545793">
    <property type="protein sequence ID" value="KAI5628166.1"/>
    <property type="molecule type" value="Genomic_DNA"/>
</dbReference>
<protein>
    <submittedName>
        <fullName evidence="8">Hypermethylated in cancer 2 protein</fullName>
    </submittedName>
</protein>
<sequence>MKVSARAAILVAFTMEIKTEPIAKPSHGFALLKELDLQRRTGTFCDCVIHVHVNPDQLFLAHKSVLAAFSPVFATLLPQHGSFIELNSPLLTPETLALLLEYMYTGKLPPESNEEPILNAAFYLQMEQLQQALTCRSKQKEVTQTVQDQTKRKKGFTEDKSLNKTLLSSSYFPYGSNQSPPSTPSYEVVPVIRHSTGNAKFPLQSICLAKTIEQVTEANTDLKDNKLLLHSSHSKHDKAENLVNDISKVVGNEAEKLTIPDNIGQYEYSGPQTCTAVHSNNDNKDQCVHSAHTRCVSDRGSVQSFNSFETRKSVHVPVIFSDTISDKNSYKSTNNLENRGQTSIKQMTKKHKRRVNIHLDNSNKTDTNDTVCENATPDLGVSHKINQHYAPSLEMLTVRQFALGEDSDCCEFSNLRKDYQGHLRYHCFPQSNESDSDDTCPSPKKKAKDGSEFLKTIDVAEILISTREELKSGSCSHSETRRFQCTVPECEKAFSQRGSLNRHMRTHLGIRPYSCPLCTMCFSRQYRVTEHMRVHQRSCDDPP</sequence>
<dbReference type="GO" id="GO:0008270">
    <property type="term" value="F:zinc ion binding"/>
    <property type="evidence" value="ECO:0007669"/>
    <property type="project" value="UniProtKB-KW"/>
</dbReference>
<dbReference type="SMART" id="SM00355">
    <property type="entry name" value="ZnF_C2H2"/>
    <property type="match status" value="2"/>
</dbReference>
<dbReference type="GO" id="GO:0000978">
    <property type="term" value="F:RNA polymerase II cis-regulatory region sequence-specific DNA binding"/>
    <property type="evidence" value="ECO:0007669"/>
    <property type="project" value="TreeGrafter"/>
</dbReference>
<dbReference type="InterPro" id="IPR013087">
    <property type="entry name" value="Znf_C2H2_type"/>
</dbReference>
<dbReference type="PANTHER" id="PTHR46105:SF28">
    <property type="entry name" value="ZINC FINGER PROTEIN 37-LIKE"/>
    <property type="match status" value="1"/>
</dbReference>
<accession>A0AAD5FTK4</accession>
<evidence type="ECO:0000256" key="4">
    <source>
        <dbReference type="ARBA" id="ARBA00022833"/>
    </source>
</evidence>
<gene>
    <name evidence="8" type="ORF">C0J50_2656</name>
</gene>
<dbReference type="AlphaFoldDB" id="A0AAD5FTK4"/>
<dbReference type="Proteomes" id="UP001205998">
    <property type="component" value="Unassembled WGS sequence"/>
</dbReference>
<evidence type="ECO:0000313" key="9">
    <source>
        <dbReference type="Proteomes" id="UP001205998"/>
    </source>
</evidence>
<evidence type="ECO:0000259" key="7">
    <source>
        <dbReference type="PROSITE" id="PS50157"/>
    </source>
</evidence>
<dbReference type="SUPFAM" id="SSF57667">
    <property type="entry name" value="beta-beta-alpha zinc fingers"/>
    <property type="match status" value="1"/>
</dbReference>
<dbReference type="Pfam" id="PF00651">
    <property type="entry name" value="BTB"/>
    <property type="match status" value="1"/>
</dbReference>
<evidence type="ECO:0000256" key="1">
    <source>
        <dbReference type="ARBA" id="ARBA00022723"/>
    </source>
</evidence>
<dbReference type="FunFam" id="3.30.160.60:FF:000072">
    <property type="entry name" value="zinc finger protein 143 isoform X1"/>
    <property type="match status" value="1"/>
</dbReference>
<proteinExistence type="predicted"/>
<dbReference type="InterPro" id="IPR050457">
    <property type="entry name" value="ZnFinger_BTB_dom_contain"/>
</dbReference>
<keyword evidence="3 5" id="KW-0863">Zinc-finger</keyword>
<organism evidence="8 9">
    <name type="scientific">Silurus asotus</name>
    <name type="common">Amur catfish</name>
    <name type="synonym">Parasilurus asotus</name>
    <dbReference type="NCBI Taxonomy" id="30991"/>
    <lineage>
        <taxon>Eukaryota</taxon>
        <taxon>Metazoa</taxon>
        <taxon>Chordata</taxon>
        <taxon>Craniata</taxon>
        <taxon>Vertebrata</taxon>
        <taxon>Euteleostomi</taxon>
        <taxon>Actinopterygii</taxon>
        <taxon>Neopterygii</taxon>
        <taxon>Teleostei</taxon>
        <taxon>Ostariophysi</taxon>
        <taxon>Siluriformes</taxon>
        <taxon>Siluridae</taxon>
        <taxon>Silurus</taxon>
    </lineage>
</organism>
<keyword evidence="4" id="KW-0862">Zinc</keyword>
<evidence type="ECO:0000259" key="6">
    <source>
        <dbReference type="PROSITE" id="PS50097"/>
    </source>
</evidence>
<dbReference type="InterPro" id="IPR011333">
    <property type="entry name" value="SKP1/BTB/POZ_sf"/>
</dbReference>
<name>A0AAD5FTK4_SILAS</name>
<comment type="caution">
    <text evidence="8">The sequence shown here is derived from an EMBL/GenBank/DDBJ whole genome shotgun (WGS) entry which is preliminary data.</text>
</comment>
<dbReference type="PROSITE" id="PS50097">
    <property type="entry name" value="BTB"/>
    <property type="match status" value="1"/>
</dbReference>
<dbReference type="PROSITE" id="PS00028">
    <property type="entry name" value="ZINC_FINGER_C2H2_1"/>
    <property type="match status" value="2"/>
</dbReference>
<evidence type="ECO:0000256" key="5">
    <source>
        <dbReference type="PROSITE-ProRule" id="PRU00042"/>
    </source>
</evidence>
<dbReference type="PROSITE" id="PS50157">
    <property type="entry name" value="ZINC_FINGER_C2H2_2"/>
    <property type="match status" value="2"/>
</dbReference>
<dbReference type="Gene3D" id="3.30.710.10">
    <property type="entry name" value="Potassium Channel Kv1.1, Chain A"/>
    <property type="match status" value="1"/>
</dbReference>
<keyword evidence="9" id="KW-1185">Reference proteome</keyword>
<dbReference type="Gene3D" id="3.30.160.60">
    <property type="entry name" value="Classic Zinc Finger"/>
    <property type="match status" value="2"/>
</dbReference>
<dbReference type="InterPro" id="IPR000210">
    <property type="entry name" value="BTB/POZ_dom"/>
</dbReference>
<dbReference type="GO" id="GO:0000981">
    <property type="term" value="F:DNA-binding transcription factor activity, RNA polymerase II-specific"/>
    <property type="evidence" value="ECO:0007669"/>
    <property type="project" value="TreeGrafter"/>
</dbReference>
<dbReference type="PANTHER" id="PTHR46105">
    <property type="entry name" value="AGAP004733-PA"/>
    <property type="match status" value="1"/>
</dbReference>
<evidence type="ECO:0000313" key="8">
    <source>
        <dbReference type="EMBL" id="KAI5628166.1"/>
    </source>
</evidence>
<feature type="domain" description="BTB" evidence="6">
    <location>
        <begin position="45"/>
        <end position="112"/>
    </location>
</feature>
<dbReference type="Pfam" id="PF00096">
    <property type="entry name" value="zf-C2H2"/>
    <property type="match status" value="2"/>
</dbReference>
<feature type="domain" description="C2H2-type" evidence="7">
    <location>
        <begin position="513"/>
        <end position="535"/>
    </location>
</feature>
<dbReference type="SMART" id="SM00225">
    <property type="entry name" value="BTB"/>
    <property type="match status" value="1"/>
</dbReference>
<dbReference type="InterPro" id="IPR036236">
    <property type="entry name" value="Znf_C2H2_sf"/>
</dbReference>
<keyword evidence="2" id="KW-0677">Repeat</keyword>
<feature type="domain" description="C2H2-type" evidence="7">
    <location>
        <begin position="483"/>
        <end position="512"/>
    </location>
</feature>
<evidence type="ECO:0000256" key="2">
    <source>
        <dbReference type="ARBA" id="ARBA00022737"/>
    </source>
</evidence>
<dbReference type="SUPFAM" id="SSF54695">
    <property type="entry name" value="POZ domain"/>
    <property type="match status" value="1"/>
</dbReference>